<feature type="domain" description="Glutaredoxin" evidence="2">
    <location>
        <begin position="106"/>
        <end position="173"/>
    </location>
</feature>
<dbReference type="Pfam" id="PF00462">
    <property type="entry name" value="Glutaredoxin"/>
    <property type="match status" value="1"/>
</dbReference>
<proteinExistence type="predicted"/>
<protein>
    <recommendedName>
        <fullName evidence="2">Glutaredoxin domain-containing protein</fullName>
    </recommendedName>
</protein>
<name>A0AAV0GY90_9ROSI</name>
<evidence type="ECO:0000256" key="1">
    <source>
        <dbReference type="SAM" id="MobiDB-lite"/>
    </source>
</evidence>
<gene>
    <name evidence="3" type="ORF">LITE_LOCUS1693</name>
</gene>
<feature type="region of interest" description="Disordered" evidence="1">
    <location>
        <begin position="1"/>
        <end position="23"/>
    </location>
</feature>
<dbReference type="CDD" id="cd03031">
    <property type="entry name" value="GRX_GRX_like"/>
    <property type="match status" value="1"/>
</dbReference>
<accession>A0AAV0GY90</accession>
<reference evidence="3" key="1">
    <citation type="submission" date="2022-08" db="EMBL/GenBank/DDBJ databases">
        <authorList>
            <person name="Gutierrez-Valencia J."/>
        </authorList>
    </citation>
    <scope>NUCLEOTIDE SEQUENCE</scope>
</reference>
<evidence type="ECO:0000313" key="3">
    <source>
        <dbReference type="EMBL" id="CAI0377971.1"/>
    </source>
</evidence>
<sequence>MWPDWLKSPTRVPSPTSNSTSISVPAHKKKFSCSSFKDIQTLISEPDHGGGGIGIGSSAPPSISPRTPSIFHRVRISTSVLRYLRKSLPPSLPQLKEAQQQQDCVVLYFTSLRVVRRTFEDCYAVRSILRGFRVPIDERDLSMDGKYLGEVQEILGTSGKVTLPVVLIGGRRIVGLDEIRELHESGELKRIFSGLSAAAIAPSNECDLCGGLRFVLCEQCSGSHKIYSEKHGFRSCAACNVNGLVRCPDCYPPARRRMSIA</sequence>
<dbReference type="PANTHER" id="PTHR45669:SF36">
    <property type="entry name" value="GLUTAREDOXIN DOMAIN-CONTAINING PROTEIN"/>
    <property type="match status" value="1"/>
</dbReference>
<dbReference type="Gene3D" id="3.40.30.10">
    <property type="entry name" value="Glutaredoxin"/>
    <property type="match status" value="1"/>
</dbReference>
<organism evidence="3 4">
    <name type="scientific">Linum tenue</name>
    <dbReference type="NCBI Taxonomy" id="586396"/>
    <lineage>
        <taxon>Eukaryota</taxon>
        <taxon>Viridiplantae</taxon>
        <taxon>Streptophyta</taxon>
        <taxon>Embryophyta</taxon>
        <taxon>Tracheophyta</taxon>
        <taxon>Spermatophyta</taxon>
        <taxon>Magnoliopsida</taxon>
        <taxon>eudicotyledons</taxon>
        <taxon>Gunneridae</taxon>
        <taxon>Pentapetalae</taxon>
        <taxon>rosids</taxon>
        <taxon>fabids</taxon>
        <taxon>Malpighiales</taxon>
        <taxon>Linaceae</taxon>
        <taxon>Linum</taxon>
    </lineage>
</organism>
<evidence type="ECO:0000259" key="2">
    <source>
        <dbReference type="Pfam" id="PF00462"/>
    </source>
</evidence>
<dbReference type="PROSITE" id="PS51354">
    <property type="entry name" value="GLUTAREDOXIN_2"/>
    <property type="match status" value="1"/>
</dbReference>
<dbReference type="Proteomes" id="UP001154282">
    <property type="component" value="Unassembled WGS sequence"/>
</dbReference>
<dbReference type="InterPro" id="IPR036249">
    <property type="entry name" value="Thioredoxin-like_sf"/>
</dbReference>
<dbReference type="Pfam" id="PF23733">
    <property type="entry name" value="GRXCR1-2_C"/>
    <property type="match status" value="1"/>
</dbReference>
<dbReference type="SUPFAM" id="SSF52833">
    <property type="entry name" value="Thioredoxin-like"/>
    <property type="match status" value="1"/>
</dbReference>
<feature type="compositionally biased region" description="Polar residues" evidence="1">
    <location>
        <begin position="11"/>
        <end position="23"/>
    </location>
</feature>
<comment type="caution">
    <text evidence="3">The sequence shown here is derived from an EMBL/GenBank/DDBJ whole genome shotgun (WGS) entry which is preliminary data.</text>
</comment>
<dbReference type="PANTHER" id="PTHR45669">
    <property type="entry name" value="GLUTAREDOXIN DOMAIN-CONTAINING CYSTEINE-RICH PROTEIN CG12206-RELATED"/>
    <property type="match status" value="1"/>
</dbReference>
<evidence type="ECO:0000313" key="4">
    <source>
        <dbReference type="Proteomes" id="UP001154282"/>
    </source>
</evidence>
<dbReference type="AlphaFoldDB" id="A0AAV0GY90"/>
<dbReference type="InterPro" id="IPR002109">
    <property type="entry name" value="Glutaredoxin"/>
</dbReference>
<keyword evidence="4" id="KW-1185">Reference proteome</keyword>
<dbReference type="EMBL" id="CAMGYJ010000002">
    <property type="protein sequence ID" value="CAI0377971.1"/>
    <property type="molecule type" value="Genomic_DNA"/>
</dbReference>